<keyword evidence="4" id="KW-1185">Reference proteome</keyword>
<feature type="region of interest" description="Disordered" evidence="2">
    <location>
        <begin position="343"/>
        <end position="467"/>
    </location>
</feature>
<protein>
    <recommendedName>
        <fullName evidence="5">Troponin T</fullName>
    </recommendedName>
</protein>
<evidence type="ECO:0000313" key="3">
    <source>
        <dbReference type="EMBL" id="CAL8133267.1"/>
    </source>
</evidence>
<proteinExistence type="predicted"/>
<dbReference type="SUPFAM" id="SSF90250">
    <property type="entry name" value="Troponin coil-coiled subunits"/>
    <property type="match status" value="1"/>
</dbReference>
<feature type="region of interest" description="Disordered" evidence="2">
    <location>
        <begin position="141"/>
        <end position="170"/>
    </location>
</feature>
<organism evidence="3 4">
    <name type="scientific">Orchesella dallaii</name>
    <dbReference type="NCBI Taxonomy" id="48710"/>
    <lineage>
        <taxon>Eukaryota</taxon>
        <taxon>Metazoa</taxon>
        <taxon>Ecdysozoa</taxon>
        <taxon>Arthropoda</taxon>
        <taxon>Hexapoda</taxon>
        <taxon>Collembola</taxon>
        <taxon>Entomobryomorpha</taxon>
        <taxon>Entomobryoidea</taxon>
        <taxon>Orchesellidae</taxon>
        <taxon>Orchesellinae</taxon>
        <taxon>Orchesella</taxon>
    </lineage>
</organism>
<feature type="coiled-coil region" evidence="1">
    <location>
        <begin position="196"/>
        <end position="237"/>
    </location>
</feature>
<feature type="compositionally biased region" description="Acidic residues" evidence="2">
    <location>
        <begin position="419"/>
        <end position="429"/>
    </location>
</feature>
<reference evidence="3 4" key="1">
    <citation type="submission" date="2024-08" db="EMBL/GenBank/DDBJ databases">
        <authorList>
            <person name="Cucini C."/>
            <person name="Frati F."/>
        </authorList>
    </citation>
    <scope>NUCLEOTIDE SEQUENCE [LARGE SCALE GENOMIC DNA]</scope>
</reference>
<feature type="compositionally biased region" description="Acidic residues" evidence="2">
    <location>
        <begin position="358"/>
        <end position="368"/>
    </location>
</feature>
<evidence type="ECO:0000256" key="2">
    <source>
        <dbReference type="SAM" id="MobiDB-lite"/>
    </source>
</evidence>
<evidence type="ECO:0000256" key="1">
    <source>
        <dbReference type="SAM" id="Coils"/>
    </source>
</evidence>
<dbReference type="InterPro" id="IPR038077">
    <property type="entry name" value="Troponin_sf"/>
</dbReference>
<feature type="compositionally biased region" description="Basic and acidic residues" evidence="2">
    <location>
        <begin position="343"/>
        <end position="354"/>
    </location>
</feature>
<accession>A0ABP1RQJ8</accession>
<dbReference type="PANTHER" id="PTHR11521:SF1">
    <property type="entry name" value="TROPONIN T, SKELETAL MUSCLE"/>
    <property type="match status" value="1"/>
</dbReference>
<dbReference type="InterPro" id="IPR027707">
    <property type="entry name" value="TNNT"/>
</dbReference>
<dbReference type="PANTHER" id="PTHR11521">
    <property type="entry name" value="TROPONIN T"/>
    <property type="match status" value="1"/>
</dbReference>
<dbReference type="Gene3D" id="1.20.5.350">
    <property type="match status" value="1"/>
</dbReference>
<comment type="caution">
    <text evidence="3">The sequence shown here is derived from an EMBL/GenBank/DDBJ whole genome shotgun (WGS) entry which is preliminary data.</text>
</comment>
<sequence length="467" mass="54592">MADTAVMEPDDEEFYSADEVGTTPELPRTPLPPEVMEEIASITNKLVKFKEKKNPEIEDTLQLFINEWRHQTKQEIEDLKVLKKRVTIRKSQRAEEEVRMEEMRREEEEMLVHMAEEEKIRKQEEKIKRLRDAELKRQKMMEEQSKGRNFKLASTTNAKADGPDISREPTKEEYEAMKEAALSVIIKPMEIGGLRKERLKRRAQEMWDKVAQLETERYDLEERRARQEYDYKELKERQKQQLRAKALKLGLEPEALTGRYPPKIRVASKYERRKGLRPFGETKGLFEGGFIEDYNQKVNDEWMKRQEVFTKRNPEDLPPWLADMPRQIIKQIEEEEAAIRTVITKEEMEGKEAPNNEDAIDGDAEENGEDKIDQPDINEVEVDEMEDEEAVENQEIVIADDAVPSSEEPEEACSIAATEDVEEENEIEFESEKPGSPEQQHDVVGEMEEVSDVVSQEEEESDEEEQD</sequence>
<dbReference type="EMBL" id="CAXLJM020000097">
    <property type="protein sequence ID" value="CAL8133267.1"/>
    <property type="molecule type" value="Genomic_DNA"/>
</dbReference>
<dbReference type="Proteomes" id="UP001642540">
    <property type="component" value="Unassembled WGS sequence"/>
</dbReference>
<name>A0ABP1RQJ8_9HEXA</name>
<feature type="compositionally biased region" description="Basic and acidic residues" evidence="2">
    <location>
        <begin position="430"/>
        <end position="444"/>
    </location>
</feature>
<feature type="compositionally biased region" description="Basic and acidic residues" evidence="2">
    <location>
        <begin position="161"/>
        <end position="170"/>
    </location>
</feature>
<evidence type="ECO:0008006" key="5">
    <source>
        <dbReference type="Google" id="ProtNLM"/>
    </source>
</evidence>
<feature type="compositionally biased region" description="Acidic residues" evidence="2">
    <location>
        <begin position="376"/>
        <end position="392"/>
    </location>
</feature>
<evidence type="ECO:0000313" key="4">
    <source>
        <dbReference type="Proteomes" id="UP001642540"/>
    </source>
</evidence>
<gene>
    <name evidence="3" type="ORF">ODALV1_LOCUS24991</name>
</gene>
<feature type="region of interest" description="Disordered" evidence="2">
    <location>
        <begin position="1"/>
        <end position="31"/>
    </location>
</feature>
<keyword evidence="1" id="KW-0175">Coiled coil</keyword>
<feature type="compositionally biased region" description="Acidic residues" evidence="2">
    <location>
        <begin position="445"/>
        <end position="467"/>
    </location>
</feature>